<keyword evidence="4" id="KW-0378">Hydrolase</keyword>
<evidence type="ECO:0000259" key="3">
    <source>
        <dbReference type="Pfam" id="PF01557"/>
    </source>
</evidence>
<dbReference type="EMBL" id="JABFDB010000039">
    <property type="protein sequence ID" value="NYZ24324.1"/>
    <property type="molecule type" value="Genomic_DNA"/>
</dbReference>
<dbReference type="SUPFAM" id="SSF56529">
    <property type="entry name" value="FAH"/>
    <property type="match status" value="1"/>
</dbReference>
<evidence type="ECO:0000313" key="4">
    <source>
        <dbReference type="EMBL" id="NYZ24324.1"/>
    </source>
</evidence>
<evidence type="ECO:0000256" key="2">
    <source>
        <dbReference type="ARBA" id="ARBA00022723"/>
    </source>
</evidence>
<sequence length="298" mass="30851">MRFVTFRHEGRERAGVLDGDAATGSVVDLGHEAMRAALGGLPPSVEAFLEHGLADVVAAVARHGFADDARLPAGAVALLAPYRPRRIVGAAFNFRDALAERGMPSPAAPVLFEKLPETVVGPGDAIVLPAGIGGVTYEAELAAVIGRVCRDVDEADALSVVAGYAAFNDVSASALIKRDGRFDRGKNLPTFGPLGPWLATADEIPDPQALRLGLAMDGETLQDGTTADMLFGVAALIAHVSRAGELRPGDLIATGTPAGVAPVRNPPTWLRPGSTVALWVDRLGTLSNPVVEGATFDG</sequence>
<dbReference type="InterPro" id="IPR011234">
    <property type="entry name" value="Fumarylacetoacetase-like_C"/>
</dbReference>
<gene>
    <name evidence="4" type="ORF">HND93_31850</name>
</gene>
<keyword evidence="2" id="KW-0479">Metal-binding</keyword>
<comment type="similarity">
    <text evidence="1">Belongs to the FAH family.</text>
</comment>
<name>A0ABX2TJK8_9PROT</name>
<evidence type="ECO:0000313" key="5">
    <source>
        <dbReference type="Proteomes" id="UP000584642"/>
    </source>
</evidence>
<dbReference type="RefSeq" id="WP_180286100.1">
    <property type="nucleotide sequence ID" value="NZ_JABFDB010000039.1"/>
</dbReference>
<organism evidence="4 5">
    <name type="scientific">Azospirillum oleiclasticum</name>
    <dbReference type="NCBI Taxonomy" id="2735135"/>
    <lineage>
        <taxon>Bacteria</taxon>
        <taxon>Pseudomonadati</taxon>
        <taxon>Pseudomonadota</taxon>
        <taxon>Alphaproteobacteria</taxon>
        <taxon>Rhodospirillales</taxon>
        <taxon>Azospirillaceae</taxon>
        <taxon>Azospirillum</taxon>
    </lineage>
</organism>
<feature type="domain" description="Fumarylacetoacetase-like C-terminal" evidence="3">
    <location>
        <begin position="87"/>
        <end position="291"/>
    </location>
</feature>
<reference evidence="4 5" key="1">
    <citation type="submission" date="2020-05" db="EMBL/GenBank/DDBJ databases">
        <title>Azospirillum oleiclasticum sp. nov, a nitrogen-fixing and heavy crude oil-emulsifying bacterium isolated from the crude oil of Yumen Oilfield.</title>
        <authorList>
            <person name="Wu D."/>
            <person name="Cai M."/>
            <person name="Zhang X."/>
        </authorList>
    </citation>
    <scope>NUCLEOTIDE SEQUENCE [LARGE SCALE GENOMIC DNA]</scope>
    <source>
        <strain evidence="4 5">ROY-1-1-2</strain>
    </source>
</reference>
<proteinExistence type="inferred from homology"/>
<dbReference type="Gene3D" id="3.90.850.10">
    <property type="entry name" value="Fumarylacetoacetase-like, C-terminal domain"/>
    <property type="match status" value="1"/>
</dbReference>
<dbReference type="InterPro" id="IPR051121">
    <property type="entry name" value="FAH"/>
</dbReference>
<comment type="caution">
    <text evidence="4">The sequence shown here is derived from an EMBL/GenBank/DDBJ whole genome shotgun (WGS) entry which is preliminary data.</text>
</comment>
<dbReference type="Pfam" id="PF01557">
    <property type="entry name" value="FAA_hydrolase"/>
    <property type="match status" value="1"/>
</dbReference>
<protein>
    <submittedName>
        <fullName evidence="4">Fumarylacetoacetate hydrolase family protein</fullName>
    </submittedName>
</protein>
<keyword evidence="5" id="KW-1185">Reference proteome</keyword>
<dbReference type="GO" id="GO:0016787">
    <property type="term" value="F:hydrolase activity"/>
    <property type="evidence" value="ECO:0007669"/>
    <property type="project" value="UniProtKB-KW"/>
</dbReference>
<evidence type="ECO:0000256" key="1">
    <source>
        <dbReference type="ARBA" id="ARBA00010211"/>
    </source>
</evidence>
<dbReference type="PANTHER" id="PTHR42796">
    <property type="entry name" value="FUMARYLACETOACETATE HYDROLASE DOMAIN-CONTAINING PROTEIN 2A-RELATED"/>
    <property type="match status" value="1"/>
</dbReference>
<dbReference type="InterPro" id="IPR036663">
    <property type="entry name" value="Fumarylacetoacetase_C_sf"/>
</dbReference>
<dbReference type="Proteomes" id="UP000584642">
    <property type="component" value="Unassembled WGS sequence"/>
</dbReference>
<dbReference type="PANTHER" id="PTHR42796:SF4">
    <property type="entry name" value="FUMARYLACETOACETATE HYDROLASE DOMAIN-CONTAINING PROTEIN 2A"/>
    <property type="match status" value="1"/>
</dbReference>
<accession>A0ABX2TJK8</accession>